<proteinExistence type="predicted"/>
<dbReference type="AlphaFoldDB" id="A0A1X1UFH2"/>
<sequence length="103" mass="12294">MGLLRGIRQVLEIVERKLDVRVVDRPLENLAINFEKRGSDWLGLRHHVPDRLFKHIRFYGPPDYNECDDVPLRIEAFRFLGQPDVELLPRQRKRPVIKFHRTA</sequence>
<reference evidence="1 2" key="1">
    <citation type="submission" date="2016-01" db="EMBL/GenBank/DDBJ databases">
        <title>The new phylogeny of the genus Mycobacterium.</title>
        <authorList>
            <person name="Tarcisio F."/>
            <person name="Conor M."/>
            <person name="Antonella G."/>
            <person name="Elisabetta G."/>
            <person name="Giulia F.S."/>
            <person name="Sara T."/>
            <person name="Anna F."/>
            <person name="Clotilde B."/>
            <person name="Roberto B."/>
            <person name="Veronica D.S."/>
            <person name="Fabio R."/>
            <person name="Monica P."/>
            <person name="Olivier J."/>
            <person name="Enrico T."/>
            <person name="Nicola S."/>
        </authorList>
    </citation>
    <scope>NUCLEOTIDE SEQUENCE [LARGE SCALE GENOMIC DNA]</scope>
    <source>
        <strain evidence="1 2">DSM 45731</strain>
    </source>
</reference>
<protein>
    <submittedName>
        <fullName evidence="1">Uncharacterized protein</fullName>
    </submittedName>
</protein>
<keyword evidence="2" id="KW-1185">Reference proteome</keyword>
<evidence type="ECO:0000313" key="1">
    <source>
        <dbReference type="EMBL" id="ORV55567.1"/>
    </source>
</evidence>
<evidence type="ECO:0000313" key="2">
    <source>
        <dbReference type="Proteomes" id="UP000194000"/>
    </source>
</evidence>
<dbReference type="EMBL" id="LQOW01000034">
    <property type="protein sequence ID" value="ORV55567.1"/>
    <property type="molecule type" value="Genomic_DNA"/>
</dbReference>
<gene>
    <name evidence="1" type="ORF">AWC06_03990</name>
</gene>
<organism evidence="1 2">
    <name type="scientific">Mycobacterium fragae</name>
    <dbReference type="NCBI Taxonomy" id="1260918"/>
    <lineage>
        <taxon>Bacteria</taxon>
        <taxon>Bacillati</taxon>
        <taxon>Actinomycetota</taxon>
        <taxon>Actinomycetes</taxon>
        <taxon>Mycobacteriales</taxon>
        <taxon>Mycobacteriaceae</taxon>
        <taxon>Mycobacterium</taxon>
    </lineage>
</organism>
<accession>A0A1X1UFH2</accession>
<comment type="caution">
    <text evidence="1">The sequence shown here is derived from an EMBL/GenBank/DDBJ whole genome shotgun (WGS) entry which is preliminary data.</text>
</comment>
<name>A0A1X1UFH2_9MYCO</name>
<dbReference type="Proteomes" id="UP000194000">
    <property type="component" value="Unassembled WGS sequence"/>
</dbReference>